<keyword evidence="7 14" id="KW-0378">Hydrolase</keyword>
<evidence type="ECO:0000256" key="4">
    <source>
        <dbReference type="ARBA" id="ARBA00012268"/>
    </source>
</evidence>
<feature type="site" description="Transition state stabilizer" evidence="16">
    <location>
        <position position="380"/>
    </location>
</feature>
<keyword evidence="8" id="KW-0119">Carbohydrate metabolism</keyword>
<evidence type="ECO:0000256" key="11">
    <source>
        <dbReference type="ARBA" id="ARBA00033284"/>
    </source>
</evidence>
<dbReference type="GO" id="GO:0005992">
    <property type="term" value="P:trehalose biosynthetic process"/>
    <property type="evidence" value="ECO:0007669"/>
    <property type="project" value="UniProtKB-UniRule"/>
</dbReference>
<evidence type="ECO:0000313" key="20">
    <source>
        <dbReference type="Proteomes" id="UP000241167"/>
    </source>
</evidence>
<feature type="active site" description="Nucleophile" evidence="15">
    <location>
        <position position="258"/>
    </location>
</feature>
<dbReference type="PIRSF" id="PIRSF006337">
    <property type="entry name" value="Trehalose_TreZ"/>
    <property type="match status" value="1"/>
</dbReference>
<name>A0A2P7QM86_9SPHN</name>
<accession>A0A2P7QM86</accession>
<evidence type="ECO:0000256" key="7">
    <source>
        <dbReference type="ARBA" id="ARBA00022801"/>
    </source>
</evidence>
<dbReference type="GO" id="GO:0005737">
    <property type="term" value="C:cytoplasm"/>
    <property type="evidence" value="ECO:0007669"/>
    <property type="project" value="UniProtKB-SubCell"/>
</dbReference>
<proteinExistence type="inferred from homology"/>
<protein>
    <recommendedName>
        <fullName evidence="5 13">Malto-oligosyltrehalose trehalohydrolase</fullName>
        <shortName evidence="14">MTHase</shortName>
        <ecNumber evidence="4 13">3.2.1.141</ecNumber>
    </recommendedName>
    <alternativeName>
        <fullName evidence="11 14">4-alpha-D-((1-&gt;4)-alpha-D-glucano)trehalose trehalohydrolase</fullName>
    </alternativeName>
    <alternativeName>
        <fullName evidence="10 14">Maltooligosyl trehalose trehalohydrolase</fullName>
    </alternativeName>
</protein>
<dbReference type="PANTHER" id="PTHR43651:SF11">
    <property type="entry name" value="MALTO-OLIGOSYLTREHALOSE TREHALOHYDROLASE"/>
    <property type="match status" value="1"/>
</dbReference>
<dbReference type="UniPathway" id="UPA00299"/>
<evidence type="ECO:0000256" key="14">
    <source>
        <dbReference type="PIRNR" id="PIRNR006337"/>
    </source>
</evidence>
<organism evidence="19 20">
    <name type="scientific">Allosphingosinicella deserti</name>
    <dbReference type="NCBI Taxonomy" id="2116704"/>
    <lineage>
        <taxon>Bacteria</taxon>
        <taxon>Pseudomonadati</taxon>
        <taxon>Pseudomonadota</taxon>
        <taxon>Alphaproteobacteria</taxon>
        <taxon>Sphingomonadales</taxon>
        <taxon>Sphingomonadaceae</taxon>
        <taxon>Allosphingosinicella</taxon>
    </lineage>
</organism>
<dbReference type="EMBL" id="PXYI01000005">
    <property type="protein sequence ID" value="PSJ39071.1"/>
    <property type="molecule type" value="Genomic_DNA"/>
</dbReference>
<evidence type="ECO:0000256" key="12">
    <source>
        <dbReference type="ARBA" id="ARBA00034013"/>
    </source>
</evidence>
<evidence type="ECO:0000256" key="5">
    <source>
        <dbReference type="ARBA" id="ARBA00015938"/>
    </source>
</evidence>
<comment type="subcellular location">
    <subcellularLocation>
        <location evidence="1 15">Cytoplasm</location>
    </subcellularLocation>
</comment>
<evidence type="ECO:0000256" key="8">
    <source>
        <dbReference type="ARBA" id="ARBA00023277"/>
    </source>
</evidence>
<keyword evidence="9 14" id="KW-0326">Glycosidase</keyword>
<dbReference type="Gene3D" id="2.60.40.10">
    <property type="entry name" value="Immunoglobulins"/>
    <property type="match status" value="1"/>
</dbReference>
<evidence type="ECO:0000313" key="19">
    <source>
        <dbReference type="EMBL" id="PSJ39071.1"/>
    </source>
</evidence>
<dbReference type="InterPro" id="IPR006047">
    <property type="entry name" value="GH13_cat_dom"/>
</dbReference>
<comment type="catalytic activity">
    <reaction evidence="12 14">
        <text>hydrolysis of (1-&gt;4)-alpha-D-glucosidic linkage in 4-alpha-D-[(1-&gt;4)-alpha-D-glucanosyl]n trehalose to yield trehalose and (1-&gt;4)-alpha-D-glucan.</text>
        <dbReference type="EC" id="3.2.1.141"/>
    </reaction>
</comment>
<sequence length="580" mass="63217">MTSFSHPTTWGATLLPDGRARFRLWAPGSDAVLLEIEGRDPMPMTSEPDGWFALEAPAAPGTAYKYRVSPDLAVPDPASRAQAGDVHDPSLVVDPAAYAWRRPDWTGRPWEEVVLYELHAGVLGGFAGVAEKLPEIAALGVTAIELMPIGDFSGTRNWGYDGVLPYAPDAALGTPDELKALVDRAHELGLMVFLDVVYNHFGPDGNYLGAYAPAFFREDVHTPWGGAIDVRQQAVARYFIDNALMWLNEYRFDGLRFDAVHAIGDSDFLDRMAAEIRAGVEPGRHVHLVLENEGNDAARLGPGGYDAQWNDDFHNVLHVLLTGERDAYYAHFAERPAERLARCLAEGFVYQGEDFDGHARGVPSGHLPPTRFVPFLQNHDQVGNRALGERLTLLTDPARLRAATGLLLLAPQIPLLFMGDELGSESPFLFFTDFHDELADAVREGRRREFAKFPAFADPEARAKIPDPNARSTFEGSRPQPGPGSEAWRALYTELLALRRARIVPGLAEARSEGAEAIGEKAVVARWRLGTGRLTVALNLGDQTAALAAPEAAPLTVIGEAPGEGLLPGASFAAWLEDVR</sequence>
<comment type="similarity">
    <text evidence="3 14">Belongs to the glycosyl hydrolase 13 family.</text>
</comment>
<feature type="domain" description="Glycosyl hydrolase family 13 catalytic" evidence="18">
    <location>
        <begin position="92"/>
        <end position="443"/>
    </location>
</feature>
<dbReference type="NCBIfam" id="TIGR02402">
    <property type="entry name" value="trehalose_TreZ"/>
    <property type="match status" value="1"/>
</dbReference>
<dbReference type="AlphaFoldDB" id="A0A2P7QM86"/>
<dbReference type="GO" id="GO:0033942">
    <property type="term" value="F:4-alpha-D-(1-&gt;4)-alpha-D-glucanotrehalose trehalohydrolase activity"/>
    <property type="evidence" value="ECO:0007669"/>
    <property type="project" value="UniProtKB-EC"/>
</dbReference>
<evidence type="ECO:0000256" key="16">
    <source>
        <dbReference type="PIRSR" id="PIRSR006337-3"/>
    </source>
</evidence>
<dbReference type="InterPro" id="IPR044901">
    <property type="entry name" value="Trehalose_TreZ_E-set_sf"/>
</dbReference>
<evidence type="ECO:0000256" key="6">
    <source>
        <dbReference type="ARBA" id="ARBA00022490"/>
    </source>
</evidence>
<dbReference type="EC" id="3.2.1.141" evidence="4 13"/>
<gene>
    <name evidence="19" type="primary">treZ</name>
    <name evidence="19" type="ORF">C7I55_17405</name>
</gene>
<dbReference type="InterPro" id="IPR022567">
    <property type="entry name" value="DUF3459"/>
</dbReference>
<dbReference type="InterPro" id="IPR013783">
    <property type="entry name" value="Ig-like_fold"/>
</dbReference>
<dbReference type="InterPro" id="IPR014756">
    <property type="entry name" value="Ig_E-set"/>
</dbReference>
<evidence type="ECO:0000256" key="15">
    <source>
        <dbReference type="PIRSR" id="PIRSR006337-1"/>
    </source>
</evidence>
<evidence type="ECO:0000256" key="10">
    <source>
        <dbReference type="ARBA" id="ARBA00032057"/>
    </source>
</evidence>
<dbReference type="RefSeq" id="WP_106514269.1">
    <property type="nucleotide sequence ID" value="NZ_PXYI01000005.1"/>
</dbReference>
<reference evidence="19 20" key="1">
    <citation type="submission" date="2018-03" db="EMBL/GenBank/DDBJ databases">
        <title>The draft genome of Sphingosinicella sp. GL-C-18.</title>
        <authorList>
            <person name="Liu L."/>
            <person name="Li L."/>
            <person name="Liang L."/>
            <person name="Zhang X."/>
            <person name="Wang T."/>
        </authorList>
    </citation>
    <scope>NUCLEOTIDE SEQUENCE [LARGE SCALE GENOMIC DNA]</scope>
    <source>
        <strain evidence="19 20">GL-C-18</strain>
    </source>
</reference>
<evidence type="ECO:0000256" key="1">
    <source>
        <dbReference type="ARBA" id="ARBA00004496"/>
    </source>
</evidence>
<dbReference type="Proteomes" id="UP000241167">
    <property type="component" value="Unassembled WGS sequence"/>
</dbReference>
<dbReference type="SMART" id="SM00642">
    <property type="entry name" value="Aamy"/>
    <property type="match status" value="1"/>
</dbReference>
<dbReference type="OrthoDB" id="9800174at2"/>
<keyword evidence="6" id="KW-0963">Cytoplasm</keyword>
<keyword evidence="20" id="KW-1185">Reference proteome</keyword>
<comment type="caution">
    <text evidence="19">The sequence shown here is derived from an EMBL/GenBank/DDBJ whole genome shotgun (WGS) entry which is preliminary data.</text>
</comment>
<comment type="pathway">
    <text evidence="2 14">Glycan biosynthesis; trehalose biosynthesis.</text>
</comment>
<feature type="active site" description="Proton donor" evidence="15">
    <location>
        <position position="291"/>
    </location>
</feature>
<dbReference type="Gene3D" id="1.10.10.760">
    <property type="entry name" value="E-set domains of sugar-utilizing enzymes"/>
    <property type="match status" value="1"/>
</dbReference>
<dbReference type="Pfam" id="PF00128">
    <property type="entry name" value="Alpha-amylase"/>
    <property type="match status" value="1"/>
</dbReference>
<evidence type="ECO:0000256" key="13">
    <source>
        <dbReference type="NCBIfam" id="TIGR02402"/>
    </source>
</evidence>
<evidence type="ECO:0000259" key="18">
    <source>
        <dbReference type="SMART" id="SM00642"/>
    </source>
</evidence>
<dbReference type="SUPFAM" id="SSF81296">
    <property type="entry name" value="E set domains"/>
    <property type="match status" value="1"/>
</dbReference>
<dbReference type="Gene3D" id="3.20.20.80">
    <property type="entry name" value="Glycosidases"/>
    <property type="match status" value="1"/>
</dbReference>
<evidence type="ECO:0000256" key="17">
    <source>
        <dbReference type="SAM" id="MobiDB-lite"/>
    </source>
</evidence>
<dbReference type="CDD" id="cd11325">
    <property type="entry name" value="AmyAc_GTHase"/>
    <property type="match status" value="1"/>
</dbReference>
<dbReference type="SUPFAM" id="SSF51445">
    <property type="entry name" value="(Trans)glycosidases"/>
    <property type="match status" value="1"/>
</dbReference>
<evidence type="ECO:0000256" key="2">
    <source>
        <dbReference type="ARBA" id="ARBA00005199"/>
    </source>
</evidence>
<evidence type="ECO:0000256" key="9">
    <source>
        <dbReference type="ARBA" id="ARBA00023295"/>
    </source>
</evidence>
<dbReference type="InterPro" id="IPR012768">
    <property type="entry name" value="Trehalose_TreZ"/>
</dbReference>
<evidence type="ECO:0000256" key="3">
    <source>
        <dbReference type="ARBA" id="ARBA00008061"/>
    </source>
</evidence>
<dbReference type="CDD" id="cd02853">
    <property type="entry name" value="E_set_MTHase_like_N"/>
    <property type="match status" value="1"/>
</dbReference>
<dbReference type="PANTHER" id="PTHR43651">
    <property type="entry name" value="1,4-ALPHA-GLUCAN-BRANCHING ENZYME"/>
    <property type="match status" value="1"/>
</dbReference>
<dbReference type="InterPro" id="IPR017853">
    <property type="entry name" value="GH"/>
</dbReference>
<dbReference type="Pfam" id="PF11941">
    <property type="entry name" value="DUF3459"/>
    <property type="match status" value="1"/>
</dbReference>
<feature type="region of interest" description="Disordered" evidence="17">
    <location>
        <begin position="462"/>
        <end position="485"/>
    </location>
</feature>